<reference evidence="3" key="1">
    <citation type="submission" date="2022-01" db="EMBL/GenBank/DDBJ databases">
        <authorList>
            <person name="Karlyshev A.V."/>
            <person name="Jaspars M."/>
        </authorList>
    </citation>
    <scope>NUCLEOTIDE SEQUENCE</scope>
    <source>
        <strain evidence="3">AGSA3-2</strain>
    </source>
</reference>
<accession>A0A9Q3W546</accession>
<feature type="transmembrane region" description="Helical" evidence="2">
    <location>
        <begin position="27"/>
        <end position="50"/>
    </location>
</feature>
<proteinExistence type="predicted"/>
<protein>
    <submittedName>
        <fullName evidence="3">DUF58 domain-containing protein</fullName>
    </submittedName>
</protein>
<dbReference type="PANTHER" id="PTHR34351:SF1">
    <property type="entry name" value="SLR1927 PROTEIN"/>
    <property type="match status" value="1"/>
</dbReference>
<dbReference type="PANTHER" id="PTHR34351">
    <property type="entry name" value="SLR1927 PROTEIN-RELATED"/>
    <property type="match status" value="1"/>
</dbReference>
<keyword evidence="2" id="KW-0812">Transmembrane</keyword>
<dbReference type="EMBL" id="JAJVKT010000007">
    <property type="protein sequence ID" value="MCE7508507.1"/>
    <property type="molecule type" value="Genomic_DNA"/>
</dbReference>
<evidence type="ECO:0000313" key="4">
    <source>
        <dbReference type="Proteomes" id="UP001107961"/>
    </source>
</evidence>
<evidence type="ECO:0000256" key="2">
    <source>
        <dbReference type="SAM" id="Phobius"/>
    </source>
</evidence>
<comment type="caution">
    <text evidence="3">The sequence shown here is derived from an EMBL/GenBank/DDBJ whole genome shotgun (WGS) entry which is preliminary data.</text>
</comment>
<evidence type="ECO:0000313" key="3">
    <source>
        <dbReference type="EMBL" id="MCE7508507.1"/>
    </source>
</evidence>
<dbReference type="RefSeq" id="WP_233925701.1">
    <property type="nucleotide sequence ID" value="NZ_JAJVKT010000007.1"/>
</dbReference>
<dbReference type="AlphaFoldDB" id="A0A9Q3W546"/>
<feature type="compositionally biased region" description="Gly residues" evidence="1">
    <location>
        <begin position="192"/>
        <end position="201"/>
    </location>
</feature>
<feature type="region of interest" description="Disordered" evidence="1">
    <location>
        <begin position="183"/>
        <end position="202"/>
    </location>
</feature>
<feature type="transmembrane region" description="Helical" evidence="2">
    <location>
        <begin position="56"/>
        <end position="76"/>
    </location>
</feature>
<dbReference type="Proteomes" id="UP001107961">
    <property type="component" value="Unassembled WGS sequence"/>
</dbReference>
<keyword evidence="2" id="KW-0472">Membrane</keyword>
<gene>
    <name evidence="3" type="ORF">LZG35_07635</name>
</gene>
<organism evidence="3 4">
    <name type="scientific">Alloalcanivorax xenomutans</name>
    <dbReference type="NCBI Taxonomy" id="1094342"/>
    <lineage>
        <taxon>Bacteria</taxon>
        <taxon>Pseudomonadati</taxon>
        <taxon>Pseudomonadota</taxon>
        <taxon>Gammaproteobacteria</taxon>
        <taxon>Oceanospirillales</taxon>
        <taxon>Alcanivoracaceae</taxon>
        <taxon>Alloalcanivorax</taxon>
    </lineage>
</organism>
<sequence>MVKRAWQNWLARRLPRDHQVQLNQRRIFILPSGYGVLYLVVALLLFLGGVNYENNLILALCFLMVSLFVMGILHTFRNLSALTLRAGAARNGFVGGHGGLAVVLVSRGQPHRSVWLSWPGQDAQEVSLETGEEKTVWLNLALPRRGPVRPQRLRVESRYPLGLLRAWSLVALEHHCLAWPRPREDAPSPWEGSGGSGGTGRHGSEAFQGLRAYVLGDSLRQVDWKGYARGRGMNTKLFDAEEGERLWLGYDRLEGLPEEQRLALLCHWVLLLSEAGQPFGLRLPAMELAPGSGDEHRLRALDLLALHGNEGGQR</sequence>
<keyword evidence="4" id="KW-1185">Reference proteome</keyword>
<keyword evidence="2" id="KW-1133">Transmembrane helix</keyword>
<name>A0A9Q3W546_9GAMM</name>
<evidence type="ECO:0000256" key="1">
    <source>
        <dbReference type="SAM" id="MobiDB-lite"/>
    </source>
</evidence>